<name>A0A0E9PNU9_ANGAN</name>
<sequence>MNSVNLQLFRYLLNDVVKLFVLKGLLYTLIATSCCHMLDCSLVLVITTQCSWNQAALLVKVLSCCPA</sequence>
<dbReference type="EMBL" id="GBXM01102378">
    <property type="protein sequence ID" value="JAH06199.1"/>
    <property type="molecule type" value="Transcribed_RNA"/>
</dbReference>
<accession>A0A0E9PNU9</accession>
<dbReference type="AlphaFoldDB" id="A0A0E9PNU9"/>
<reference evidence="1" key="1">
    <citation type="submission" date="2014-11" db="EMBL/GenBank/DDBJ databases">
        <authorList>
            <person name="Amaro Gonzalez C."/>
        </authorList>
    </citation>
    <scope>NUCLEOTIDE SEQUENCE</scope>
</reference>
<evidence type="ECO:0000313" key="1">
    <source>
        <dbReference type="EMBL" id="JAH06199.1"/>
    </source>
</evidence>
<proteinExistence type="predicted"/>
<organism evidence="1">
    <name type="scientific">Anguilla anguilla</name>
    <name type="common">European freshwater eel</name>
    <name type="synonym">Muraena anguilla</name>
    <dbReference type="NCBI Taxonomy" id="7936"/>
    <lineage>
        <taxon>Eukaryota</taxon>
        <taxon>Metazoa</taxon>
        <taxon>Chordata</taxon>
        <taxon>Craniata</taxon>
        <taxon>Vertebrata</taxon>
        <taxon>Euteleostomi</taxon>
        <taxon>Actinopterygii</taxon>
        <taxon>Neopterygii</taxon>
        <taxon>Teleostei</taxon>
        <taxon>Anguilliformes</taxon>
        <taxon>Anguillidae</taxon>
        <taxon>Anguilla</taxon>
    </lineage>
</organism>
<protein>
    <submittedName>
        <fullName evidence="1">Uncharacterized protein</fullName>
    </submittedName>
</protein>
<reference evidence="1" key="2">
    <citation type="journal article" date="2015" name="Fish Shellfish Immunol.">
        <title>Early steps in the European eel (Anguilla anguilla)-Vibrio vulnificus interaction in the gills: Role of the RtxA13 toxin.</title>
        <authorList>
            <person name="Callol A."/>
            <person name="Pajuelo D."/>
            <person name="Ebbesson L."/>
            <person name="Teles M."/>
            <person name="MacKenzie S."/>
            <person name="Amaro C."/>
        </authorList>
    </citation>
    <scope>NUCLEOTIDE SEQUENCE</scope>
</reference>